<proteinExistence type="predicted"/>
<comment type="caution">
    <text evidence="1">The sequence shown here is derived from an EMBL/GenBank/DDBJ whole genome shotgun (WGS) entry which is preliminary data.</text>
</comment>
<evidence type="ECO:0000313" key="1">
    <source>
        <dbReference type="EMBL" id="KHF43833.1"/>
    </source>
</evidence>
<reference evidence="1 2" key="1">
    <citation type="submission" date="2014-10" db="EMBL/GenBank/DDBJ databases">
        <title>Genome sequence of Micropolyspora internatus JCM3315.</title>
        <authorList>
            <person name="Shin S.-K."/>
            <person name="Yi H."/>
        </authorList>
    </citation>
    <scope>NUCLEOTIDE SEQUENCE [LARGE SCALE GENOMIC DNA]</scope>
    <source>
        <strain evidence="1 2">JCM 3315</strain>
    </source>
</reference>
<evidence type="ECO:0000313" key="2">
    <source>
        <dbReference type="Proteomes" id="UP000030848"/>
    </source>
</evidence>
<organism evidence="1 2">
    <name type="scientific">Saccharomonospora viridis</name>
    <dbReference type="NCBI Taxonomy" id="1852"/>
    <lineage>
        <taxon>Bacteria</taxon>
        <taxon>Bacillati</taxon>
        <taxon>Actinomycetota</taxon>
        <taxon>Actinomycetes</taxon>
        <taxon>Pseudonocardiales</taxon>
        <taxon>Pseudonocardiaceae</taxon>
        <taxon>Saccharomonospora</taxon>
    </lineage>
</organism>
<dbReference type="AlphaFoldDB" id="A0A837D7R4"/>
<dbReference type="Proteomes" id="UP000030848">
    <property type="component" value="Unassembled WGS sequence"/>
</dbReference>
<name>A0A837D7R4_9PSEU</name>
<dbReference type="EMBL" id="JRZE01000005">
    <property type="protein sequence ID" value="KHF43833.1"/>
    <property type="molecule type" value="Genomic_DNA"/>
</dbReference>
<protein>
    <submittedName>
        <fullName evidence="1">Uncharacterized protein</fullName>
    </submittedName>
</protein>
<gene>
    <name evidence="1" type="ORF">MINT15_25580</name>
</gene>
<sequence>MRHGHGGGFDLEPLVLGTRRLRGFGCRVASVHEGREGKCRQVRFLHDADGERLPKRESGITW</sequence>
<accession>A0A837D7R4</accession>